<sequence>MCRRRGLQGIALFHTTLSQVRKSKFSGLTGSTQHVVYRLTYSWDGHFCVQTLRVKRYTQRTSICVALHLPEIRAIGKTSLTS</sequence>
<evidence type="ECO:0000313" key="2">
    <source>
        <dbReference type="Proteomes" id="UP000595307"/>
    </source>
</evidence>
<proteinExistence type="predicted"/>
<organism evidence="1 2">
    <name type="scientific">Salmonella phage SPHG3</name>
    <dbReference type="NCBI Taxonomy" id="2801526"/>
    <lineage>
        <taxon>Viruses</taxon>
        <taxon>Duplodnaviria</taxon>
        <taxon>Heunggongvirae</taxon>
        <taxon>Uroviricota</taxon>
        <taxon>Caudoviricetes</taxon>
        <taxon>Pantevenvirales</taxon>
        <taxon>Ackermannviridae</taxon>
        <taxon>Cvivirinae</taxon>
        <taxon>Kuttervirus</taxon>
        <taxon>Kuttervirus STW77</taxon>
    </lineage>
</organism>
<dbReference type="Proteomes" id="UP000595307">
    <property type="component" value="Segment"/>
</dbReference>
<dbReference type="EMBL" id="MW388005">
    <property type="protein sequence ID" value="QQO39011.1"/>
    <property type="molecule type" value="Genomic_DNA"/>
</dbReference>
<evidence type="ECO:0000313" key="1">
    <source>
        <dbReference type="EMBL" id="QQO39011.1"/>
    </source>
</evidence>
<name>A0A7T7Z884_9CAUD</name>
<reference evidence="1 2" key="1">
    <citation type="submission" date="2020-12" db="EMBL/GenBank/DDBJ databases">
        <authorList>
            <person name="Esmael A."/>
        </authorList>
    </citation>
    <scope>NUCLEOTIDE SEQUENCE [LARGE SCALE GENOMIC DNA]</scope>
</reference>
<accession>A0A7T7Z884</accession>
<protein>
    <submittedName>
        <fullName evidence="1">Uncharacterized protein</fullName>
    </submittedName>
</protein>